<evidence type="ECO:0000313" key="3">
    <source>
        <dbReference type="Proteomes" id="UP000749559"/>
    </source>
</evidence>
<dbReference type="PANTHER" id="PTHR28584">
    <property type="entry name" value="FAMILY WITH SEQUENCE SIMILARITY 228 MEMBER A"/>
    <property type="match status" value="1"/>
</dbReference>
<gene>
    <name evidence="2" type="ORF">OFUS_LOCUS22475</name>
</gene>
<proteinExistence type="inferred from homology"/>
<keyword evidence="3" id="KW-1185">Reference proteome</keyword>
<name>A0A8J1TFH0_OWEFU</name>
<comment type="similarity">
    <text evidence="1">Belongs to the FAM228 family.</text>
</comment>
<dbReference type="Proteomes" id="UP000749559">
    <property type="component" value="Unassembled WGS sequence"/>
</dbReference>
<evidence type="ECO:0000313" key="2">
    <source>
        <dbReference type="EMBL" id="CAH1798318.1"/>
    </source>
</evidence>
<dbReference type="PANTHER" id="PTHR28584:SF1">
    <property type="entry name" value="PROTEIN FAM228B"/>
    <property type="match status" value="1"/>
</dbReference>
<protein>
    <submittedName>
        <fullName evidence="2">Uncharacterized protein</fullName>
    </submittedName>
</protein>
<comment type="caution">
    <text evidence="2">The sequence shown here is derived from an EMBL/GenBank/DDBJ whole genome shotgun (WGS) entry which is preliminary data.</text>
</comment>
<organism evidence="2 3">
    <name type="scientific">Owenia fusiformis</name>
    <name type="common">Polychaete worm</name>
    <dbReference type="NCBI Taxonomy" id="6347"/>
    <lineage>
        <taxon>Eukaryota</taxon>
        <taxon>Metazoa</taxon>
        <taxon>Spiralia</taxon>
        <taxon>Lophotrochozoa</taxon>
        <taxon>Annelida</taxon>
        <taxon>Polychaeta</taxon>
        <taxon>Sedentaria</taxon>
        <taxon>Canalipalpata</taxon>
        <taxon>Sabellida</taxon>
        <taxon>Oweniida</taxon>
        <taxon>Oweniidae</taxon>
        <taxon>Owenia</taxon>
    </lineage>
</organism>
<dbReference type="InterPro" id="IPR040046">
    <property type="entry name" value="FAM228"/>
</dbReference>
<dbReference type="AlphaFoldDB" id="A0A8J1TFH0"/>
<dbReference type="EMBL" id="CAIIXF020000011">
    <property type="protein sequence ID" value="CAH1798318.1"/>
    <property type="molecule type" value="Genomic_DNA"/>
</dbReference>
<sequence length="372" mass="43728">MTSLLCVKRPGGLVDVHNASTLDRLISDANDHTKTMRVEKTVLRQNKTPMRPHTSPSLSQHANDMDTNTLIGQSMKVQDWLNERTIQNVQERADQEAKSTRKLYDDLLHTENTFVRDVDEYLLYKKVLEERKKELLHKKWAERVHEPIRQQIVNEMNSFRYKELEKRKRELYKEYLEFTNKKGHVFLDTIAPDEYFALALHPSRPAPLKAETSHLRDPLISQARERHNEERAIMRCMTGATYRDRDLEAVKLPPLPLVPQGRHGTECKTWLEMPLNDIESPIRHASRQRMKGVFNECHFDLEQWSKMPFSPKILDEEMKTQKKRTYENMHPSVSQTQFIFPKVGRKQNNEVAMETLAVSHANDMTNEKMLFL</sequence>
<reference evidence="2" key="1">
    <citation type="submission" date="2022-03" db="EMBL/GenBank/DDBJ databases">
        <authorList>
            <person name="Martin C."/>
        </authorList>
    </citation>
    <scope>NUCLEOTIDE SEQUENCE</scope>
</reference>
<evidence type="ECO:0000256" key="1">
    <source>
        <dbReference type="ARBA" id="ARBA00007753"/>
    </source>
</evidence>
<dbReference type="OrthoDB" id="9905773at2759"/>
<accession>A0A8J1TFH0</accession>